<name>A0ABS5PR29_9FIRM</name>
<dbReference type="Pfam" id="PF07992">
    <property type="entry name" value="Pyr_redox_2"/>
    <property type="match status" value="1"/>
</dbReference>
<evidence type="ECO:0000313" key="5">
    <source>
        <dbReference type="Proteomes" id="UP000746471"/>
    </source>
</evidence>
<dbReference type="PRINTS" id="PR00469">
    <property type="entry name" value="PNDRDTASEII"/>
</dbReference>
<dbReference type="InterPro" id="IPR023753">
    <property type="entry name" value="FAD/NAD-binding_dom"/>
</dbReference>
<dbReference type="Proteomes" id="UP000746471">
    <property type="component" value="Unassembled WGS sequence"/>
</dbReference>
<dbReference type="Gene3D" id="3.50.50.60">
    <property type="entry name" value="FAD/NAD(P)-binding domain"/>
    <property type="match status" value="2"/>
</dbReference>
<keyword evidence="5" id="KW-1185">Reference proteome</keyword>
<dbReference type="EMBL" id="JAHBCL010000022">
    <property type="protein sequence ID" value="MBS7527619.1"/>
    <property type="molecule type" value="Genomic_DNA"/>
</dbReference>
<dbReference type="InterPro" id="IPR050097">
    <property type="entry name" value="Ferredoxin-NADP_redctase_2"/>
</dbReference>
<dbReference type="SUPFAM" id="SSF51905">
    <property type="entry name" value="FAD/NAD(P)-binding domain"/>
    <property type="match status" value="1"/>
</dbReference>
<dbReference type="RefSeq" id="WP_213237481.1">
    <property type="nucleotide sequence ID" value="NZ_JAHBCL010000022.1"/>
</dbReference>
<evidence type="ECO:0000259" key="3">
    <source>
        <dbReference type="Pfam" id="PF07992"/>
    </source>
</evidence>
<keyword evidence="2" id="KW-0560">Oxidoreductase</keyword>
<keyword evidence="1" id="KW-0285">Flavoprotein</keyword>
<sequence>MNLNFDFGSVKKSPALDENILYDVLIIGTGPAGLNAALYAKRKGLSVGMFTSKMGGQVVDTSIVENYLGIQQVTGEQLVEQFVAHVNALKIPILKDAEVLKIKKDEDGLFKIQASGFKIYRSKTVIMTTGSKPRKLGVKGEDTYLGRGVAYCAICDGPLFEDRNVIVAGGGNSAIEAAIDLSKVAKHVQVVHRSQLRADQIIVDKLKNIQNIDILLETKIVEVKGDQLVNGIIAEDKSGKTIEIPTDGVFVEIGYLPNNALAKGLVELNDHGEVKVNLRAETSLPGLFAAGDVTDVPYKQIVISAGDGAKAALSANDYINKMK</sequence>
<comment type="caution">
    <text evidence="4">The sequence shown here is derived from an EMBL/GenBank/DDBJ whole genome shotgun (WGS) entry which is preliminary data.</text>
</comment>
<proteinExistence type="predicted"/>
<dbReference type="PANTHER" id="PTHR48105">
    <property type="entry name" value="THIOREDOXIN REDUCTASE 1-RELATED-RELATED"/>
    <property type="match status" value="1"/>
</dbReference>
<evidence type="ECO:0000313" key="4">
    <source>
        <dbReference type="EMBL" id="MBS7527619.1"/>
    </source>
</evidence>
<feature type="domain" description="FAD/NAD(P)-binding" evidence="3">
    <location>
        <begin position="22"/>
        <end position="302"/>
    </location>
</feature>
<evidence type="ECO:0000256" key="1">
    <source>
        <dbReference type="ARBA" id="ARBA00022630"/>
    </source>
</evidence>
<evidence type="ECO:0000256" key="2">
    <source>
        <dbReference type="ARBA" id="ARBA00023002"/>
    </source>
</evidence>
<dbReference type="InterPro" id="IPR036188">
    <property type="entry name" value="FAD/NAD-bd_sf"/>
</dbReference>
<dbReference type="PRINTS" id="PR00368">
    <property type="entry name" value="FADPNR"/>
</dbReference>
<reference evidence="4 5" key="1">
    <citation type="submission" date="2021-05" db="EMBL/GenBank/DDBJ databases">
        <title>Fusibacter ferrireducens sp. nov., an anaerobic, sulfur- and Fe-reducing bacterium isolated from the mangrove sediment.</title>
        <authorList>
            <person name="Qiu D."/>
        </authorList>
    </citation>
    <scope>NUCLEOTIDE SEQUENCE [LARGE SCALE GENOMIC DNA]</scope>
    <source>
        <strain evidence="4 5">DSM 12116</strain>
    </source>
</reference>
<accession>A0ABS5PR29</accession>
<gene>
    <name evidence="4" type="ORF">KHM83_13115</name>
</gene>
<organism evidence="4 5">
    <name type="scientific">Fusibacter paucivorans</name>
    <dbReference type="NCBI Taxonomy" id="76009"/>
    <lineage>
        <taxon>Bacteria</taxon>
        <taxon>Bacillati</taxon>
        <taxon>Bacillota</taxon>
        <taxon>Clostridia</taxon>
        <taxon>Eubacteriales</taxon>
        <taxon>Eubacteriales Family XII. Incertae Sedis</taxon>
        <taxon>Fusibacter</taxon>
    </lineage>
</organism>
<protein>
    <submittedName>
        <fullName evidence="4">FAD-dependent oxidoreductase</fullName>
    </submittedName>
</protein>